<dbReference type="InterPro" id="IPR026960">
    <property type="entry name" value="RVT-Znf"/>
</dbReference>
<dbReference type="OrthoDB" id="1305444at2759"/>
<organism evidence="3 4">
    <name type="scientific">Nicotiana sylvestris</name>
    <name type="common">Wood tobacco</name>
    <name type="synonym">South American tobacco</name>
    <dbReference type="NCBI Taxonomy" id="4096"/>
    <lineage>
        <taxon>Eukaryota</taxon>
        <taxon>Viridiplantae</taxon>
        <taxon>Streptophyta</taxon>
        <taxon>Embryophyta</taxon>
        <taxon>Tracheophyta</taxon>
        <taxon>Spermatophyta</taxon>
        <taxon>Magnoliopsida</taxon>
        <taxon>eudicotyledons</taxon>
        <taxon>Gunneridae</taxon>
        <taxon>Pentapetalae</taxon>
        <taxon>asterids</taxon>
        <taxon>lamiids</taxon>
        <taxon>Solanales</taxon>
        <taxon>Solanaceae</taxon>
        <taxon>Nicotianoideae</taxon>
        <taxon>Nicotianeae</taxon>
        <taxon>Nicotiana</taxon>
    </lineage>
</organism>
<dbReference type="Gene3D" id="3.30.420.10">
    <property type="entry name" value="Ribonuclease H-like superfamily/Ribonuclease H"/>
    <property type="match status" value="1"/>
</dbReference>
<dbReference type="InterPro" id="IPR044730">
    <property type="entry name" value="RNase_H-like_dom_plant"/>
</dbReference>
<dbReference type="Pfam" id="PF13966">
    <property type="entry name" value="zf-RVT"/>
    <property type="match status" value="1"/>
</dbReference>
<dbReference type="InterPro" id="IPR002156">
    <property type="entry name" value="RNaseH_domain"/>
</dbReference>
<protein>
    <submittedName>
        <fullName evidence="4">Uncharacterized protein LOC104231013</fullName>
    </submittedName>
</protein>
<dbReference type="InterPro" id="IPR036397">
    <property type="entry name" value="RNaseH_sf"/>
</dbReference>
<dbReference type="SUPFAM" id="SSF53098">
    <property type="entry name" value="Ribonuclease H-like"/>
    <property type="match status" value="1"/>
</dbReference>
<dbReference type="PANTHER" id="PTHR47074">
    <property type="entry name" value="BNAC02G40300D PROTEIN"/>
    <property type="match status" value="1"/>
</dbReference>
<dbReference type="PANTHER" id="PTHR47074:SF71">
    <property type="entry name" value="RNASE H TYPE-1 DOMAIN-CONTAINING PROTEIN"/>
    <property type="match status" value="1"/>
</dbReference>
<dbReference type="Proteomes" id="UP000189701">
    <property type="component" value="Unplaced"/>
</dbReference>
<feature type="domain" description="Reverse transcriptase zinc-binding" evidence="2">
    <location>
        <begin position="6"/>
        <end position="80"/>
    </location>
</feature>
<dbReference type="Pfam" id="PF13456">
    <property type="entry name" value="RVT_3"/>
    <property type="match status" value="1"/>
</dbReference>
<accession>A0A1U7WQM5</accession>
<reference evidence="3" key="1">
    <citation type="journal article" date="2013" name="Genome Biol.">
        <title>Reference genomes and transcriptomes of Nicotiana sylvestris and Nicotiana tomentosiformis.</title>
        <authorList>
            <person name="Sierro N."/>
            <person name="Battey J.N."/>
            <person name="Ouadi S."/>
            <person name="Bovet L."/>
            <person name="Goepfert S."/>
            <person name="Bakaher N."/>
            <person name="Peitsch M.C."/>
            <person name="Ivanov N.V."/>
        </authorList>
    </citation>
    <scope>NUCLEOTIDE SEQUENCE [LARGE SCALE GENOMIC DNA]</scope>
</reference>
<dbReference type="GO" id="GO:0004523">
    <property type="term" value="F:RNA-DNA hybrid ribonuclease activity"/>
    <property type="evidence" value="ECO:0007669"/>
    <property type="project" value="InterPro"/>
</dbReference>
<dbReference type="CDD" id="cd06222">
    <property type="entry name" value="RNase_H_like"/>
    <property type="match status" value="1"/>
</dbReference>
<gene>
    <name evidence="4" type="primary">LOC104231013</name>
</gene>
<dbReference type="AlphaFoldDB" id="A0A1U7WQM5"/>
<feature type="domain" description="RNase H type-1" evidence="1">
    <location>
        <begin position="206"/>
        <end position="278"/>
    </location>
</feature>
<evidence type="ECO:0000313" key="3">
    <source>
        <dbReference type="Proteomes" id="UP000189701"/>
    </source>
</evidence>
<evidence type="ECO:0000259" key="2">
    <source>
        <dbReference type="Pfam" id="PF13966"/>
    </source>
</evidence>
<evidence type="ECO:0000259" key="1">
    <source>
        <dbReference type="Pfam" id="PF13456"/>
    </source>
</evidence>
<dbReference type="GO" id="GO:0003676">
    <property type="term" value="F:nucleic acid binding"/>
    <property type="evidence" value="ECO:0007669"/>
    <property type="project" value="InterPro"/>
</dbReference>
<sequence length="304" mass="34957">MYQKNNNEVRHYSMINIWHSKVPFKISFLAWRMLRKKLLLDDALFKFGNPMVSKCHCCIAPKYETQQHVFIDSEVAIKLWRSFGGPLGIRHHNRPIREVLQIWFGTKPVNRIHKMIFNITPWPYVGKSGKALVHVNMGTRRRWCTVVCTKILFWILRTTLKLAFPSCKLDQSWPKICEIVEKLRPIPNSLIVLWELPHVRKVKVDCDGNFFHSSGLAGMGGIVKDCRGDLIMAFVVPNTCSNNDLAEGYAAKHGIEWCIQHGFSDIILEIDSLITANIYVEAKHGGELQTQSCNSRNYTDFISS</sequence>
<proteinExistence type="predicted"/>
<evidence type="ECO:0000313" key="4">
    <source>
        <dbReference type="RefSeq" id="XP_009782237.1"/>
    </source>
</evidence>
<dbReference type="RefSeq" id="XP_009782237.1">
    <property type="nucleotide sequence ID" value="XM_009783935.1"/>
</dbReference>
<dbReference type="InterPro" id="IPR052929">
    <property type="entry name" value="RNase_H-like_EbsB-rel"/>
</dbReference>
<dbReference type="eggNOG" id="KOG1075">
    <property type="taxonomic scope" value="Eukaryota"/>
</dbReference>
<keyword evidence="3" id="KW-1185">Reference proteome</keyword>
<reference evidence="4" key="2">
    <citation type="submission" date="2025-08" db="UniProtKB">
        <authorList>
            <consortium name="RefSeq"/>
        </authorList>
    </citation>
    <scope>IDENTIFICATION</scope>
    <source>
        <tissue evidence="4">Leaf</tissue>
    </source>
</reference>
<dbReference type="InterPro" id="IPR012337">
    <property type="entry name" value="RNaseH-like_sf"/>
</dbReference>
<name>A0A1U7WQM5_NICSY</name>